<dbReference type="EMBL" id="LGRN01000348">
    <property type="protein sequence ID" value="OJD12953.1"/>
    <property type="molecule type" value="Genomic_DNA"/>
</dbReference>
<keyword evidence="4" id="KW-0804">Transcription</keyword>
<sequence length="556" mass="60271">MSSRPMLKLTFSKPKVDQVANSSSSPPAATPTTPGGSSLPKLKFKIGPKPTAEESSAPPASASKSSKKAKVSRPKASKDTPRAGASKKRAREASGNDAGIDAATGSANKGSSKVPAVKRIKLSTKPPPSIRLRSKGEPPVRPKGVGYDSEASDTEKDPALEEQFILRMQPGEDCEYLRQAVAEKRFGPRSQGGADISFKSLTRDGRRAVLTIRGHIYAASFVDLPCIIEGMKSWDKRGWYKSADICQMLLVLGRVKSEEEAHTYPLPKDVDESTFQYAHGITPPLRWVRKRRFRKRISNRTIEAVELEVARLLREDMAAESPPEFEILDYAQYMRETSAMSDDGGRYNLAGQEYDDEQDAEGEVDEYGMDGYAQPPTQEGGDDFEDELAAEMEAALAAHADGDSAPIPISAAAGTAQTQIPVATQATVPESKMEPDAEPEGEEADGDIEAGTSSTKVQTPGETSGDEDEDDESEEGSSGDEADEADLDEDALEQQRQLEQQREELAELEALVQTETLKWESMANPILKSKLGKRVQSLKQALELKKVSFGEGGEDG</sequence>
<evidence type="ECO:0000256" key="6">
    <source>
        <dbReference type="SAM" id="MobiDB-lite"/>
    </source>
</evidence>
<dbReference type="STRING" id="1447872.A0A1J9P8L3"/>
<evidence type="ECO:0000256" key="4">
    <source>
        <dbReference type="ARBA" id="ARBA00023163"/>
    </source>
</evidence>
<feature type="region of interest" description="Disordered" evidence="6">
    <location>
        <begin position="415"/>
        <end position="499"/>
    </location>
</feature>
<feature type="compositionally biased region" description="Basic residues" evidence="6">
    <location>
        <begin position="65"/>
        <end position="75"/>
    </location>
</feature>
<keyword evidence="5" id="KW-0539">Nucleus</keyword>
<evidence type="ECO:0000313" key="9">
    <source>
        <dbReference type="Proteomes" id="UP000182235"/>
    </source>
</evidence>
<dbReference type="GO" id="GO:0005669">
    <property type="term" value="C:transcription factor TFIID complex"/>
    <property type="evidence" value="ECO:0007669"/>
    <property type="project" value="InterPro"/>
</dbReference>
<dbReference type="OrthoDB" id="153872at2759"/>
<dbReference type="GO" id="GO:0016251">
    <property type="term" value="F:RNA polymerase II general transcription initiation factor activity"/>
    <property type="evidence" value="ECO:0007669"/>
    <property type="project" value="TreeGrafter"/>
</dbReference>
<dbReference type="AlphaFoldDB" id="A0A1J9P8L3"/>
<protein>
    <recommendedName>
        <fullName evidence="7">TAFII55 protein conserved region domain-containing protein</fullName>
    </recommendedName>
</protein>
<proteinExistence type="inferred from homology"/>
<accession>A0A1J9P8L3</accession>
<comment type="caution">
    <text evidence="8">The sequence shown here is derived from an EMBL/GenBank/DDBJ whole genome shotgun (WGS) entry which is preliminary data.</text>
</comment>
<dbReference type="PANTHER" id="PTHR12228">
    <property type="entry name" value="TRANSCRIPTION INITIATION FACTOR TFIID 55 KD SUBUNIT-RELATED"/>
    <property type="match status" value="1"/>
</dbReference>
<keyword evidence="9" id="KW-1185">Reference proteome</keyword>
<evidence type="ECO:0000259" key="7">
    <source>
        <dbReference type="SMART" id="SM01370"/>
    </source>
</evidence>
<dbReference type="GO" id="GO:0051123">
    <property type="term" value="P:RNA polymerase II preinitiation complex assembly"/>
    <property type="evidence" value="ECO:0007669"/>
    <property type="project" value="TreeGrafter"/>
</dbReference>
<evidence type="ECO:0000256" key="5">
    <source>
        <dbReference type="ARBA" id="ARBA00023242"/>
    </source>
</evidence>
<gene>
    <name evidence="8" type="ORF">AJ78_06521</name>
</gene>
<reference evidence="8 9" key="1">
    <citation type="submission" date="2015-07" db="EMBL/GenBank/DDBJ databases">
        <title>Emmonsia species relationships and genome sequence.</title>
        <authorList>
            <consortium name="The Broad Institute Genomics Platform"/>
            <person name="Cuomo C.A."/>
            <person name="Munoz J.F."/>
            <person name="Imamovic A."/>
            <person name="Priest M.E."/>
            <person name="Young S."/>
            <person name="Clay O.K."/>
            <person name="McEwen J.G."/>
        </authorList>
    </citation>
    <scope>NUCLEOTIDE SEQUENCE [LARGE SCALE GENOMIC DNA]</scope>
    <source>
        <strain evidence="8 9">UAMH 9510</strain>
    </source>
</reference>
<comment type="subcellular location">
    <subcellularLocation>
        <location evidence="1">Nucleus</location>
    </subcellularLocation>
</comment>
<feature type="compositionally biased region" description="Low complexity" evidence="6">
    <location>
        <begin position="22"/>
        <end position="38"/>
    </location>
</feature>
<feature type="compositionally biased region" description="Low complexity" evidence="6">
    <location>
        <begin position="48"/>
        <end position="64"/>
    </location>
</feature>
<feature type="domain" description="TAFII55 protein conserved region" evidence="7">
    <location>
        <begin position="160"/>
        <end position="321"/>
    </location>
</feature>
<evidence type="ECO:0000313" key="8">
    <source>
        <dbReference type="EMBL" id="OJD12953.1"/>
    </source>
</evidence>
<dbReference type="CDD" id="cd08047">
    <property type="entry name" value="TAF7"/>
    <property type="match status" value="1"/>
</dbReference>
<dbReference type="InterPro" id="IPR006751">
    <property type="entry name" value="TAFII55_prot_cons_reg"/>
</dbReference>
<evidence type="ECO:0000256" key="1">
    <source>
        <dbReference type="ARBA" id="ARBA00004123"/>
    </source>
</evidence>
<feature type="region of interest" description="Disordered" evidence="6">
    <location>
        <begin position="1"/>
        <end position="156"/>
    </location>
</feature>
<evidence type="ECO:0000256" key="3">
    <source>
        <dbReference type="ARBA" id="ARBA00023015"/>
    </source>
</evidence>
<feature type="compositionally biased region" description="Acidic residues" evidence="6">
    <location>
        <begin position="464"/>
        <end position="492"/>
    </location>
</feature>
<comment type="similarity">
    <text evidence="2">Belongs to the TAF7 family.</text>
</comment>
<evidence type="ECO:0000256" key="2">
    <source>
        <dbReference type="ARBA" id="ARBA00009368"/>
    </source>
</evidence>
<feature type="compositionally biased region" description="Polar residues" evidence="6">
    <location>
        <begin position="415"/>
        <end position="428"/>
    </location>
</feature>
<dbReference type="SMART" id="SM01370">
    <property type="entry name" value="TAFII55_N"/>
    <property type="match status" value="1"/>
</dbReference>
<dbReference type="Pfam" id="PF04658">
    <property type="entry name" value="TAFII55_N"/>
    <property type="match status" value="1"/>
</dbReference>
<dbReference type="InterPro" id="IPR037817">
    <property type="entry name" value="TAF7"/>
</dbReference>
<organism evidence="8 9">
    <name type="scientific">Emergomyces pasteurianus Ep9510</name>
    <dbReference type="NCBI Taxonomy" id="1447872"/>
    <lineage>
        <taxon>Eukaryota</taxon>
        <taxon>Fungi</taxon>
        <taxon>Dikarya</taxon>
        <taxon>Ascomycota</taxon>
        <taxon>Pezizomycotina</taxon>
        <taxon>Eurotiomycetes</taxon>
        <taxon>Eurotiomycetidae</taxon>
        <taxon>Onygenales</taxon>
        <taxon>Ajellomycetaceae</taxon>
        <taxon>Emergomyces</taxon>
    </lineage>
</organism>
<keyword evidence="3" id="KW-0805">Transcription regulation</keyword>
<feature type="compositionally biased region" description="Acidic residues" evidence="6">
    <location>
        <begin position="436"/>
        <end position="448"/>
    </location>
</feature>
<dbReference type="PANTHER" id="PTHR12228:SF0">
    <property type="entry name" value="TATA-BOX BINDING PROTEIN ASSOCIATED FACTOR 7"/>
    <property type="match status" value="1"/>
</dbReference>
<dbReference type="Proteomes" id="UP000182235">
    <property type="component" value="Unassembled WGS sequence"/>
</dbReference>
<dbReference type="VEuPathDB" id="FungiDB:AJ78_06521"/>
<name>A0A1J9P8L3_9EURO</name>